<name>A0A1L7WMS6_9HELO</name>
<proteinExistence type="predicted"/>
<accession>A0A1L7WMS6</accession>
<evidence type="ECO:0000256" key="1">
    <source>
        <dbReference type="SAM" id="Phobius"/>
    </source>
</evidence>
<reference evidence="2 3" key="1">
    <citation type="submission" date="2016-03" db="EMBL/GenBank/DDBJ databases">
        <authorList>
            <person name="Ploux O."/>
        </authorList>
    </citation>
    <scope>NUCLEOTIDE SEQUENCE [LARGE SCALE GENOMIC DNA]</scope>
    <source>
        <strain evidence="2 3">UAMH 11012</strain>
    </source>
</reference>
<keyword evidence="1" id="KW-1133">Transmembrane helix</keyword>
<organism evidence="2 3">
    <name type="scientific">Phialocephala subalpina</name>
    <dbReference type="NCBI Taxonomy" id="576137"/>
    <lineage>
        <taxon>Eukaryota</taxon>
        <taxon>Fungi</taxon>
        <taxon>Dikarya</taxon>
        <taxon>Ascomycota</taxon>
        <taxon>Pezizomycotina</taxon>
        <taxon>Leotiomycetes</taxon>
        <taxon>Helotiales</taxon>
        <taxon>Mollisiaceae</taxon>
        <taxon>Phialocephala</taxon>
        <taxon>Phialocephala fortinii species complex</taxon>
    </lineage>
</organism>
<feature type="transmembrane region" description="Helical" evidence="1">
    <location>
        <begin position="93"/>
        <end position="115"/>
    </location>
</feature>
<feature type="transmembrane region" description="Helical" evidence="1">
    <location>
        <begin position="21"/>
        <end position="43"/>
    </location>
</feature>
<protein>
    <submittedName>
        <fullName evidence="2">Uncharacterized protein</fullName>
    </submittedName>
</protein>
<dbReference type="AlphaFoldDB" id="A0A1L7WMS6"/>
<feature type="transmembrane region" description="Helical" evidence="1">
    <location>
        <begin position="63"/>
        <end position="81"/>
    </location>
</feature>
<keyword evidence="3" id="KW-1185">Reference proteome</keyword>
<dbReference type="OrthoDB" id="4847749at2759"/>
<feature type="transmembrane region" description="Helical" evidence="1">
    <location>
        <begin position="130"/>
        <end position="151"/>
    </location>
</feature>
<keyword evidence="1" id="KW-0472">Membrane</keyword>
<evidence type="ECO:0000313" key="2">
    <source>
        <dbReference type="EMBL" id="CZR54087.1"/>
    </source>
</evidence>
<dbReference type="Proteomes" id="UP000184330">
    <property type="component" value="Unassembled WGS sequence"/>
</dbReference>
<keyword evidence="1" id="KW-0812">Transmembrane</keyword>
<evidence type="ECO:0000313" key="3">
    <source>
        <dbReference type="Proteomes" id="UP000184330"/>
    </source>
</evidence>
<sequence>MILFETSTSVFELLWDIALALFILRISFVYFILSFTSGCLIAYFRFSTLQPINHLTQPQSELYTLPLWLLMFTLWARWVVVAYEVPRVRGFRVAIGLVALGFMLIAELAGGVFLYERGLTEWIWETDPTAATAGGITLLLFGLMPALLMCVEKETDEMGEVRTSHGHEGKSVKDAVPVVALSEKEKKTNWESRR</sequence>
<dbReference type="EMBL" id="FJOG01000004">
    <property type="protein sequence ID" value="CZR54087.1"/>
    <property type="molecule type" value="Genomic_DNA"/>
</dbReference>
<gene>
    <name evidence="2" type="ORF">PAC_03970</name>
</gene>